<keyword evidence="4" id="KW-1185">Reference proteome</keyword>
<dbReference type="Pfam" id="PF09361">
    <property type="entry name" value="Phasin_2"/>
    <property type="match status" value="1"/>
</dbReference>
<keyword evidence="1" id="KW-0175">Coiled coil</keyword>
<accession>A0A849P8N6</accession>
<reference evidence="3 4" key="1">
    <citation type="submission" date="2020-05" db="EMBL/GenBank/DDBJ databases">
        <authorList>
            <person name="Niu N."/>
        </authorList>
    </citation>
    <scope>NUCLEOTIDE SEQUENCE [LARGE SCALE GENOMIC DNA]</scope>
    <source>
        <strain evidence="3 4">3340-03</strain>
    </source>
</reference>
<protein>
    <submittedName>
        <fullName evidence="3">TIGR01841 family phasin</fullName>
    </submittedName>
</protein>
<organism evidence="3 4">
    <name type="scientific">Pelistega suis</name>
    <dbReference type="NCBI Taxonomy" id="1631957"/>
    <lineage>
        <taxon>Bacteria</taxon>
        <taxon>Pseudomonadati</taxon>
        <taxon>Pseudomonadota</taxon>
        <taxon>Betaproteobacteria</taxon>
        <taxon>Burkholderiales</taxon>
        <taxon>Alcaligenaceae</taxon>
        <taxon>Pelistega</taxon>
    </lineage>
</organism>
<dbReference type="Proteomes" id="UP000537862">
    <property type="component" value="Unassembled WGS sequence"/>
</dbReference>
<feature type="domain" description="Phasin" evidence="2">
    <location>
        <begin position="7"/>
        <end position="105"/>
    </location>
</feature>
<evidence type="ECO:0000259" key="2">
    <source>
        <dbReference type="Pfam" id="PF09361"/>
    </source>
</evidence>
<sequence>MTTVPKQLVEQQKAAVNNIVAAQNALFSGFEKLVDLNLKVIKATLGDVAQTSQQATEAKDPQEAVALVSSLAQPAAEKAAAYSKDVYQIVSQVSNELLKLSESHVAEVQKNLSESIDQLAKNAPTGSESAVALLKSTLASANNAYDSLNKAAKQAAEVAENNLAAATAATVQATEQATKVATQATPARKA</sequence>
<gene>
    <name evidence="3" type="primary">phaP</name>
    <name evidence="3" type="ORF">HKX39_08210</name>
</gene>
<name>A0A849P8N6_9BURK</name>
<dbReference type="InterPro" id="IPR010127">
    <property type="entry name" value="Phasin_subfam-1"/>
</dbReference>
<proteinExistence type="predicted"/>
<evidence type="ECO:0000256" key="1">
    <source>
        <dbReference type="SAM" id="Coils"/>
    </source>
</evidence>
<comment type="caution">
    <text evidence="3">The sequence shown here is derived from an EMBL/GenBank/DDBJ whole genome shotgun (WGS) entry which is preliminary data.</text>
</comment>
<dbReference type="AlphaFoldDB" id="A0A849P8N6"/>
<dbReference type="EMBL" id="JABGBN010000006">
    <property type="protein sequence ID" value="NOL52145.1"/>
    <property type="molecule type" value="Genomic_DNA"/>
</dbReference>
<evidence type="ECO:0000313" key="4">
    <source>
        <dbReference type="Proteomes" id="UP000537862"/>
    </source>
</evidence>
<dbReference type="InterPro" id="IPR018968">
    <property type="entry name" value="Phasin"/>
</dbReference>
<dbReference type="NCBIfam" id="TIGR01841">
    <property type="entry name" value="phasin"/>
    <property type="match status" value="1"/>
</dbReference>
<evidence type="ECO:0000313" key="3">
    <source>
        <dbReference type="EMBL" id="NOL52145.1"/>
    </source>
</evidence>
<dbReference type="RefSeq" id="WP_171680836.1">
    <property type="nucleotide sequence ID" value="NZ_JABGBN010000006.1"/>
</dbReference>
<feature type="coiled-coil region" evidence="1">
    <location>
        <begin position="131"/>
        <end position="169"/>
    </location>
</feature>